<evidence type="ECO:0000256" key="2">
    <source>
        <dbReference type="ARBA" id="ARBA00022448"/>
    </source>
</evidence>
<keyword evidence="4 7" id="KW-0812">Transmembrane</keyword>
<feature type="transmembrane region" description="Helical" evidence="7">
    <location>
        <begin position="310"/>
        <end position="332"/>
    </location>
</feature>
<keyword evidence="5 7" id="KW-1133">Transmembrane helix</keyword>
<name>A0A4P6V673_9HYPH</name>
<feature type="transmembrane region" description="Helical" evidence="7">
    <location>
        <begin position="30"/>
        <end position="54"/>
    </location>
</feature>
<feature type="transmembrane region" description="Helical" evidence="7">
    <location>
        <begin position="493"/>
        <end position="512"/>
    </location>
</feature>
<keyword evidence="3" id="KW-1003">Cell membrane</keyword>
<feature type="transmembrane region" description="Helical" evidence="7">
    <location>
        <begin position="113"/>
        <end position="135"/>
    </location>
</feature>
<accession>A0A4P6V673</accession>
<proteinExistence type="inferred from homology"/>
<feature type="transmembrane region" description="Helical" evidence="7">
    <location>
        <begin position="214"/>
        <end position="233"/>
    </location>
</feature>
<feature type="domain" description="ABC transmembrane type-1" evidence="8">
    <location>
        <begin position="305"/>
        <end position="511"/>
    </location>
</feature>
<feature type="transmembrane region" description="Helical" evidence="7">
    <location>
        <begin position="344"/>
        <end position="367"/>
    </location>
</feature>
<comment type="similarity">
    <text evidence="7">Belongs to the binding-protein-dependent transport system permease family.</text>
</comment>
<dbReference type="PANTHER" id="PTHR30183">
    <property type="entry name" value="MOLYBDENUM TRANSPORT SYSTEM PERMEASE PROTEIN MODB"/>
    <property type="match status" value="1"/>
</dbReference>
<dbReference type="OrthoDB" id="9790211at2"/>
<keyword evidence="6 7" id="KW-0472">Membrane</keyword>
<dbReference type="PROSITE" id="PS50928">
    <property type="entry name" value="ABC_TM1"/>
    <property type="match status" value="2"/>
</dbReference>
<feature type="transmembrane region" description="Helical" evidence="7">
    <location>
        <begin position="172"/>
        <end position="194"/>
    </location>
</feature>
<dbReference type="Gene3D" id="1.10.3720.10">
    <property type="entry name" value="MetI-like"/>
    <property type="match status" value="2"/>
</dbReference>
<dbReference type="KEGG" id="rpod:E0E05_12255"/>
<dbReference type="SUPFAM" id="SSF161098">
    <property type="entry name" value="MetI-like"/>
    <property type="match status" value="2"/>
</dbReference>
<evidence type="ECO:0000259" key="8">
    <source>
        <dbReference type="PROSITE" id="PS50928"/>
    </source>
</evidence>
<dbReference type="CDD" id="cd06261">
    <property type="entry name" value="TM_PBP2"/>
    <property type="match status" value="2"/>
</dbReference>
<evidence type="ECO:0000313" key="10">
    <source>
        <dbReference type="Proteomes" id="UP000293719"/>
    </source>
</evidence>
<feature type="transmembrane region" description="Helical" evidence="7">
    <location>
        <begin position="379"/>
        <end position="400"/>
    </location>
</feature>
<sequence>MVAVAVSALGGSLDVWRGLAATVLPRYAWTTVQLVVLVGVGTALVGTGAAWLVTICQFPGRRLFEVLLALPLAFPAYVLAYAYTDLLDHPGAVQSGLRALTGWGPRDYWFPEIRSVGGAAIMLICVLYPYVYLLARAAFLRQSPTAYFAARTLGHSPWSAFFRVSIPMARPAIAGGVVLALMETVADFGTVAHFGVQTFATGIYQAWFSMGDRAAAAQLAFCLLLVALFLVFIERIERGARKHHEAGRRIEAMAPHRLDGWRAAGAIALCALPVLVGFAIPLGVLLDMAIDSGQSPFSDRYAGFITNSLAVSFVAALVTMGGAVIIGYLVRLKPGRTAHFIKTVAGMGYAIPGGVIAVGVLVPMAGFDNALDAFMEARFGISTGLLITGSMAILVFAYMVRFMAVALSSFDTGMSQIKPNMDAVSRTLGCSTGRMLGRVHLPLMKASLLTGGLIVFVDVMKELPATLILRPFNFDTLAVQAYRLASDERLAQAAVPSLIIVAFGLLPVVVMMRTIARERPRHHSEIPAALADPYAAPEPEEQRAV</sequence>
<dbReference type="PANTHER" id="PTHR30183:SF2">
    <property type="entry name" value="IRON UTILIZATION PROTEIN"/>
    <property type="match status" value="1"/>
</dbReference>
<feature type="domain" description="ABC transmembrane type-1" evidence="8">
    <location>
        <begin position="28"/>
        <end position="232"/>
    </location>
</feature>
<dbReference type="AlphaFoldDB" id="A0A4P6V673"/>
<dbReference type="InterPro" id="IPR035906">
    <property type="entry name" value="MetI-like_sf"/>
</dbReference>
<dbReference type="Pfam" id="PF00528">
    <property type="entry name" value="BPD_transp_1"/>
    <property type="match status" value="1"/>
</dbReference>
<comment type="subcellular location">
    <subcellularLocation>
        <location evidence="1 7">Cell membrane</location>
        <topology evidence="1 7">Multi-pass membrane protein</topology>
    </subcellularLocation>
</comment>
<dbReference type="Proteomes" id="UP000293719">
    <property type="component" value="Chromosome"/>
</dbReference>
<evidence type="ECO:0000256" key="3">
    <source>
        <dbReference type="ARBA" id="ARBA00022475"/>
    </source>
</evidence>
<dbReference type="InterPro" id="IPR000515">
    <property type="entry name" value="MetI-like"/>
</dbReference>
<evidence type="ECO:0000256" key="6">
    <source>
        <dbReference type="ARBA" id="ARBA00023136"/>
    </source>
</evidence>
<organism evidence="9 10">
    <name type="scientific">Roseitalea porphyridii</name>
    <dbReference type="NCBI Taxonomy" id="1852022"/>
    <lineage>
        <taxon>Bacteria</taxon>
        <taxon>Pseudomonadati</taxon>
        <taxon>Pseudomonadota</taxon>
        <taxon>Alphaproteobacteria</taxon>
        <taxon>Hyphomicrobiales</taxon>
        <taxon>Ahrensiaceae</taxon>
        <taxon>Roseitalea</taxon>
    </lineage>
</organism>
<dbReference type="GO" id="GO:0055085">
    <property type="term" value="P:transmembrane transport"/>
    <property type="evidence" value="ECO:0007669"/>
    <property type="project" value="InterPro"/>
</dbReference>
<evidence type="ECO:0000313" key="9">
    <source>
        <dbReference type="EMBL" id="QBK32383.1"/>
    </source>
</evidence>
<evidence type="ECO:0000256" key="5">
    <source>
        <dbReference type="ARBA" id="ARBA00022989"/>
    </source>
</evidence>
<keyword evidence="10" id="KW-1185">Reference proteome</keyword>
<gene>
    <name evidence="9" type="ORF">E0E05_12255</name>
</gene>
<reference evidence="9 10" key="1">
    <citation type="journal article" date="2017" name="Int. J. Syst. Evol. Microbiol.">
        <title>Roseitalea porphyridii gen. nov., sp. nov., isolated from a red alga, and reclassification of Hoeflea suaedae Chung et al. 2013 as Pseudohoeflea suaedae gen. nov., comb. nov.</title>
        <authorList>
            <person name="Hyeon J.W."/>
            <person name="Jeong S.E."/>
            <person name="Baek K."/>
            <person name="Jeon C.O."/>
        </authorList>
    </citation>
    <scope>NUCLEOTIDE SEQUENCE [LARGE SCALE GENOMIC DNA]</scope>
    <source>
        <strain evidence="9 10">MA7-20</strain>
    </source>
</reference>
<evidence type="ECO:0000256" key="4">
    <source>
        <dbReference type="ARBA" id="ARBA00022692"/>
    </source>
</evidence>
<evidence type="ECO:0000256" key="7">
    <source>
        <dbReference type="RuleBase" id="RU363032"/>
    </source>
</evidence>
<dbReference type="EMBL" id="CP036532">
    <property type="protein sequence ID" value="QBK32383.1"/>
    <property type="molecule type" value="Genomic_DNA"/>
</dbReference>
<feature type="transmembrane region" description="Helical" evidence="7">
    <location>
        <begin position="263"/>
        <end position="290"/>
    </location>
</feature>
<evidence type="ECO:0000256" key="1">
    <source>
        <dbReference type="ARBA" id="ARBA00004651"/>
    </source>
</evidence>
<dbReference type="GO" id="GO:0005886">
    <property type="term" value="C:plasma membrane"/>
    <property type="evidence" value="ECO:0007669"/>
    <property type="project" value="UniProtKB-SubCell"/>
</dbReference>
<feature type="transmembrane region" description="Helical" evidence="7">
    <location>
        <begin position="443"/>
        <end position="460"/>
    </location>
</feature>
<dbReference type="FunFam" id="1.10.3720.10:FF:000088">
    <property type="entry name" value="Iron(III) ABC transporter, permease protein"/>
    <property type="match status" value="1"/>
</dbReference>
<protein>
    <submittedName>
        <fullName evidence="9">Iron ABC transporter permease</fullName>
    </submittedName>
</protein>
<keyword evidence="2 7" id="KW-0813">Transport</keyword>
<feature type="transmembrane region" description="Helical" evidence="7">
    <location>
        <begin position="66"/>
        <end position="84"/>
    </location>
</feature>